<dbReference type="SUPFAM" id="SSF109998">
    <property type="entry name" value="Triger factor/SurA peptide-binding domain-like"/>
    <property type="match status" value="1"/>
</dbReference>
<evidence type="ECO:0000256" key="12">
    <source>
        <dbReference type="SAM" id="Phobius"/>
    </source>
</evidence>
<dbReference type="InterPro" id="IPR046357">
    <property type="entry name" value="PPIase_dom_sf"/>
</dbReference>
<protein>
    <recommendedName>
        <fullName evidence="9">Periplasmic chaperone PpiD</fullName>
    </recommendedName>
    <alternativeName>
        <fullName evidence="10">Periplasmic folding chaperone</fullName>
    </alternativeName>
</protein>
<accession>A0ABP7MIX3</accession>
<keyword evidence="4 12" id="KW-0812">Transmembrane</keyword>
<evidence type="ECO:0000259" key="13">
    <source>
        <dbReference type="PROSITE" id="PS50198"/>
    </source>
</evidence>
<sequence>MLQKLRDKTSGWIAMVVLGLLCIPFAFFGMEQYLFQQNQTFAAKVEAPPKWWQSAPSWWPVTMLWQREEIDQNEFRNAFEQARQQARTTQGDSFDPRQFESVENKLDVLDGLVDQAVMRMSASRAGIAVSDAQVRDVIQSIPAFQVDGKFDPQRYQLALASQVPAMSPRGFEQTVREGLKQTLVPSQVAASAFVTKAQLDRLMKLIGERRDVSFVVLPPPAEDTAPVSDAEVGKWYEAHKSGYRAPETVAIEYVDIDSQSLPEPPAADEAALRERYEQEKARFVDPEQRLASHILIQVDPGADAAAQKAAEEKAARIAEEARKPGADFAELARENSDDAGSKQDGGDLGWVAHDGGMVKPFEDALFAMKAGDVSEPVKSEFGWHVIQLREVRSGKQVTFEEARPDLEREQAEVDRERSFNELTGKLVDQVLKNPSALVPAARAVGLEVQKLGPFARGQGTGVASNPAVERAAFSELLIQDRTVSDPVEIAPGHSVVLRVIDHTAERALSLDEVKDRVVAEIRGDRMRKALEADADAMVAKLKSGQSLSELASARDLAAQDVPNVPRNAPVPHPAATEAYFEVPVPAEGKVSPGKVILDNGGGAVVFAVTKVTPGKPEEASEQERTVLQQQLAQVAGNEDAQGMLKSLRKRMKITVAESRL</sequence>
<dbReference type="EMBL" id="BAAAZU010000006">
    <property type="protein sequence ID" value="GAA3921872.1"/>
    <property type="molecule type" value="Genomic_DNA"/>
</dbReference>
<evidence type="ECO:0000256" key="5">
    <source>
        <dbReference type="ARBA" id="ARBA00022989"/>
    </source>
</evidence>
<evidence type="ECO:0000256" key="8">
    <source>
        <dbReference type="ARBA" id="ARBA00038408"/>
    </source>
</evidence>
<dbReference type="RefSeq" id="WP_344759303.1">
    <property type="nucleotide sequence ID" value="NZ_BAAAZU010000006.1"/>
</dbReference>
<evidence type="ECO:0000256" key="3">
    <source>
        <dbReference type="ARBA" id="ARBA00022519"/>
    </source>
</evidence>
<name>A0ABP7MIX3_9GAMM</name>
<keyword evidence="3" id="KW-0997">Cell inner membrane</keyword>
<evidence type="ECO:0000256" key="11">
    <source>
        <dbReference type="PROSITE-ProRule" id="PRU00278"/>
    </source>
</evidence>
<evidence type="ECO:0000256" key="7">
    <source>
        <dbReference type="ARBA" id="ARBA00023186"/>
    </source>
</evidence>
<dbReference type="PROSITE" id="PS01096">
    <property type="entry name" value="PPIC_PPIASE_1"/>
    <property type="match status" value="1"/>
</dbReference>
<evidence type="ECO:0000313" key="14">
    <source>
        <dbReference type="EMBL" id="GAA3921872.1"/>
    </source>
</evidence>
<gene>
    <name evidence="14" type="ORF">GCM10022229_14510</name>
</gene>
<dbReference type="Proteomes" id="UP001501727">
    <property type="component" value="Unassembled WGS sequence"/>
</dbReference>
<dbReference type="InterPro" id="IPR027304">
    <property type="entry name" value="Trigger_fact/SurA_dom_sf"/>
</dbReference>
<dbReference type="Pfam" id="PF00639">
    <property type="entry name" value="Rotamase"/>
    <property type="match status" value="1"/>
</dbReference>
<keyword evidence="7" id="KW-0143">Chaperone</keyword>
<keyword evidence="6 12" id="KW-0472">Membrane</keyword>
<dbReference type="InterPro" id="IPR000297">
    <property type="entry name" value="PPIase_PpiC"/>
</dbReference>
<feature type="domain" description="PpiC" evidence="13">
    <location>
        <begin position="286"/>
        <end position="390"/>
    </location>
</feature>
<proteinExistence type="inferred from homology"/>
<keyword evidence="5 12" id="KW-1133">Transmembrane helix</keyword>
<organism evidence="14 15">
    <name type="scientific">Luteimonas lutimaris</name>
    <dbReference type="NCBI Taxonomy" id="698645"/>
    <lineage>
        <taxon>Bacteria</taxon>
        <taxon>Pseudomonadati</taxon>
        <taxon>Pseudomonadota</taxon>
        <taxon>Gammaproteobacteria</taxon>
        <taxon>Lysobacterales</taxon>
        <taxon>Lysobacteraceae</taxon>
        <taxon>Luteimonas</taxon>
    </lineage>
</organism>
<dbReference type="PROSITE" id="PS50198">
    <property type="entry name" value="PPIC_PPIASE_2"/>
    <property type="match status" value="1"/>
</dbReference>
<dbReference type="InterPro" id="IPR023058">
    <property type="entry name" value="PPIase_PpiC_CS"/>
</dbReference>
<dbReference type="PANTHER" id="PTHR47529:SF1">
    <property type="entry name" value="PERIPLASMIC CHAPERONE PPID"/>
    <property type="match status" value="1"/>
</dbReference>
<dbReference type="PANTHER" id="PTHR47529">
    <property type="entry name" value="PEPTIDYL-PROLYL CIS-TRANS ISOMERASE D"/>
    <property type="match status" value="1"/>
</dbReference>
<dbReference type="Pfam" id="PF13623">
    <property type="entry name" value="SurA_N_2"/>
    <property type="match status" value="1"/>
</dbReference>
<keyword evidence="15" id="KW-1185">Reference proteome</keyword>
<reference evidence="15" key="1">
    <citation type="journal article" date="2019" name="Int. J. Syst. Evol. Microbiol.">
        <title>The Global Catalogue of Microorganisms (GCM) 10K type strain sequencing project: providing services to taxonomists for standard genome sequencing and annotation.</title>
        <authorList>
            <consortium name="The Broad Institute Genomics Platform"/>
            <consortium name="The Broad Institute Genome Sequencing Center for Infectious Disease"/>
            <person name="Wu L."/>
            <person name="Ma J."/>
        </authorList>
    </citation>
    <scope>NUCLEOTIDE SEQUENCE [LARGE SCALE GENOMIC DNA]</scope>
    <source>
        <strain evidence="15">JCM 16916</strain>
    </source>
</reference>
<dbReference type="InterPro" id="IPR052029">
    <property type="entry name" value="PpiD_chaperone"/>
</dbReference>
<keyword evidence="2" id="KW-1003">Cell membrane</keyword>
<evidence type="ECO:0000256" key="2">
    <source>
        <dbReference type="ARBA" id="ARBA00022475"/>
    </source>
</evidence>
<evidence type="ECO:0000313" key="15">
    <source>
        <dbReference type="Proteomes" id="UP001501727"/>
    </source>
</evidence>
<dbReference type="Gene3D" id="1.10.4030.10">
    <property type="entry name" value="Porin chaperone SurA, peptide-binding domain"/>
    <property type="match status" value="1"/>
</dbReference>
<keyword evidence="11" id="KW-0697">Rotamase</keyword>
<dbReference type="Gene3D" id="3.10.50.40">
    <property type="match status" value="1"/>
</dbReference>
<comment type="subcellular location">
    <subcellularLocation>
        <location evidence="1">Cell inner membrane</location>
        <topology evidence="1">Single-pass type II membrane protein</topology>
        <orientation evidence="1">Periplasmic side</orientation>
    </subcellularLocation>
</comment>
<comment type="similarity">
    <text evidence="8">Belongs to the PpiD chaperone family.</text>
</comment>
<evidence type="ECO:0000256" key="9">
    <source>
        <dbReference type="ARBA" id="ARBA00040743"/>
    </source>
</evidence>
<evidence type="ECO:0000256" key="4">
    <source>
        <dbReference type="ARBA" id="ARBA00022692"/>
    </source>
</evidence>
<dbReference type="SUPFAM" id="SSF54534">
    <property type="entry name" value="FKBP-like"/>
    <property type="match status" value="1"/>
</dbReference>
<feature type="transmembrane region" description="Helical" evidence="12">
    <location>
        <begin position="12"/>
        <end position="30"/>
    </location>
</feature>
<dbReference type="Pfam" id="PF13624">
    <property type="entry name" value="SurA_N_3"/>
    <property type="match status" value="1"/>
</dbReference>
<evidence type="ECO:0000256" key="6">
    <source>
        <dbReference type="ARBA" id="ARBA00023136"/>
    </source>
</evidence>
<comment type="caution">
    <text evidence="14">The sequence shown here is derived from an EMBL/GenBank/DDBJ whole genome shotgun (WGS) entry which is preliminary data.</text>
</comment>
<dbReference type="GO" id="GO:0016853">
    <property type="term" value="F:isomerase activity"/>
    <property type="evidence" value="ECO:0007669"/>
    <property type="project" value="UniProtKB-KW"/>
</dbReference>
<evidence type="ECO:0000256" key="1">
    <source>
        <dbReference type="ARBA" id="ARBA00004382"/>
    </source>
</evidence>
<keyword evidence="11 14" id="KW-0413">Isomerase</keyword>
<evidence type="ECO:0000256" key="10">
    <source>
        <dbReference type="ARBA" id="ARBA00042775"/>
    </source>
</evidence>